<proteinExistence type="predicted"/>
<dbReference type="Proteomes" id="UP000323317">
    <property type="component" value="Unassembled WGS sequence"/>
</dbReference>
<name>A0A5D4KJ09_9BACI</name>
<sequence length="54" mass="6090">MAGRNEKRLPYKGINTERNNGLSSSQEVQYVKDFKAATKAGFPDEVKSDNQENK</sequence>
<dbReference type="EMBL" id="VTEH01000001">
    <property type="protein sequence ID" value="TYR77274.1"/>
    <property type="molecule type" value="Genomic_DNA"/>
</dbReference>
<evidence type="ECO:0000256" key="1">
    <source>
        <dbReference type="SAM" id="MobiDB-lite"/>
    </source>
</evidence>
<dbReference type="Pfam" id="PF14152">
    <property type="entry name" value="YfhE"/>
    <property type="match status" value="1"/>
</dbReference>
<evidence type="ECO:0000313" key="2">
    <source>
        <dbReference type="EMBL" id="TYR77274.1"/>
    </source>
</evidence>
<feature type="compositionally biased region" description="Polar residues" evidence="1">
    <location>
        <begin position="16"/>
        <end position="26"/>
    </location>
</feature>
<accession>A0A5D4KJ09</accession>
<dbReference type="RefSeq" id="WP_148944898.1">
    <property type="nucleotide sequence ID" value="NZ_VTEH01000001.1"/>
</dbReference>
<reference evidence="2 3" key="1">
    <citation type="submission" date="2019-08" db="EMBL/GenBank/DDBJ databases">
        <title>Bacillus genomes from the desert of Cuatro Cienegas, Coahuila.</title>
        <authorList>
            <person name="Olmedo-Alvarez G."/>
        </authorList>
    </citation>
    <scope>NUCLEOTIDE SEQUENCE [LARGE SCALE GENOMIC DNA]</scope>
    <source>
        <strain evidence="2 3">CH40_1T</strain>
    </source>
</reference>
<evidence type="ECO:0000313" key="3">
    <source>
        <dbReference type="Proteomes" id="UP000323317"/>
    </source>
</evidence>
<dbReference type="AlphaFoldDB" id="A0A5D4KJ09"/>
<gene>
    <name evidence="2" type="ORF">FZC79_00155</name>
</gene>
<feature type="region of interest" description="Disordered" evidence="1">
    <location>
        <begin position="1"/>
        <end position="26"/>
    </location>
</feature>
<dbReference type="InterPro" id="IPR025437">
    <property type="entry name" value="YfhE-like"/>
</dbReference>
<protein>
    <submittedName>
        <fullName evidence="2">YfhE family protein</fullName>
    </submittedName>
</protein>
<comment type="caution">
    <text evidence="2">The sequence shown here is derived from an EMBL/GenBank/DDBJ whole genome shotgun (WGS) entry which is preliminary data.</text>
</comment>
<organism evidence="2 3">
    <name type="scientific">Rossellomorea vietnamensis</name>
    <dbReference type="NCBI Taxonomy" id="218284"/>
    <lineage>
        <taxon>Bacteria</taxon>
        <taxon>Bacillati</taxon>
        <taxon>Bacillota</taxon>
        <taxon>Bacilli</taxon>
        <taxon>Bacillales</taxon>
        <taxon>Bacillaceae</taxon>
        <taxon>Rossellomorea</taxon>
    </lineage>
</organism>